<dbReference type="Pfam" id="PF00753">
    <property type="entry name" value="Lactamase_B"/>
    <property type="match status" value="1"/>
</dbReference>
<dbReference type="InterPro" id="IPR001279">
    <property type="entry name" value="Metallo-B-lactamas"/>
</dbReference>
<protein>
    <submittedName>
        <fullName evidence="2">MBL fold metallo-hydrolase</fullName>
    </submittedName>
</protein>
<dbReference type="Gene3D" id="3.60.15.10">
    <property type="entry name" value="Ribonuclease Z/Hydroxyacylglutathione hydrolase-like"/>
    <property type="match status" value="1"/>
</dbReference>
<dbReference type="InterPro" id="IPR036866">
    <property type="entry name" value="RibonucZ/Hydroxyglut_hydro"/>
</dbReference>
<dbReference type="EMBL" id="QWIV01000013">
    <property type="protein sequence ID" value="RMZ59982.1"/>
    <property type="molecule type" value="Genomic_DNA"/>
</dbReference>
<gene>
    <name evidence="2" type="ORF">D1632_10315</name>
</gene>
<dbReference type="PANTHER" id="PTHR42951:SF17">
    <property type="entry name" value="METALLO-BETA-LACTAMASE DOMAIN-CONTAINING PROTEIN"/>
    <property type="match status" value="1"/>
</dbReference>
<dbReference type="SMART" id="SM00849">
    <property type="entry name" value="Lactamase_B"/>
    <property type="match status" value="1"/>
</dbReference>
<reference evidence="2 3" key="1">
    <citation type="submission" date="2018-08" db="EMBL/GenBank/DDBJ databases">
        <title>Chryseobacterium nematophagum: a novel matrix digesting pathogen of nematodes.</title>
        <authorList>
            <person name="Page A."/>
            <person name="Roberts M."/>
            <person name="Felix M.-A."/>
            <person name="Weir W."/>
        </authorList>
    </citation>
    <scope>NUCLEOTIDE SEQUENCE [LARGE SCALE GENOMIC DNA]</scope>
    <source>
        <strain evidence="2 3">JUb275</strain>
    </source>
</reference>
<dbReference type="Proteomes" id="UP000267524">
    <property type="component" value="Unassembled WGS sequence"/>
</dbReference>
<dbReference type="AlphaFoldDB" id="A0A3M7LER5"/>
<dbReference type="GO" id="GO:0016787">
    <property type="term" value="F:hydrolase activity"/>
    <property type="evidence" value="ECO:0007669"/>
    <property type="project" value="UniProtKB-KW"/>
</dbReference>
<evidence type="ECO:0000313" key="3">
    <source>
        <dbReference type="Proteomes" id="UP000267524"/>
    </source>
</evidence>
<feature type="domain" description="Metallo-beta-lactamase" evidence="1">
    <location>
        <begin position="37"/>
        <end position="232"/>
    </location>
</feature>
<keyword evidence="3" id="KW-1185">Reference proteome</keyword>
<evidence type="ECO:0000313" key="2">
    <source>
        <dbReference type="EMBL" id="RMZ59982.1"/>
    </source>
</evidence>
<name>A0A3M7LER5_9FLAO</name>
<keyword evidence="2" id="KW-0378">Hydrolase</keyword>
<comment type="caution">
    <text evidence="2">The sequence shown here is derived from an EMBL/GenBank/DDBJ whole genome shotgun (WGS) entry which is preliminary data.</text>
</comment>
<proteinExistence type="predicted"/>
<organism evidence="2 3">
    <name type="scientific">Chryseobacterium nematophagum</name>
    <dbReference type="NCBI Taxonomy" id="2305228"/>
    <lineage>
        <taxon>Bacteria</taxon>
        <taxon>Pseudomonadati</taxon>
        <taxon>Bacteroidota</taxon>
        <taxon>Flavobacteriia</taxon>
        <taxon>Flavobacteriales</taxon>
        <taxon>Weeksellaceae</taxon>
        <taxon>Chryseobacterium group</taxon>
        <taxon>Chryseobacterium</taxon>
    </lineage>
</organism>
<sequence length="309" mass="35216">MALEQPGGVFYINFSQIMWINKVGVIQGNLIILGTPSNPIYLIKGQNEYALVEGGLTRDATMVLSQIEEHVSDLGLVKYWFITHSHYDHCGTIEFLYPYLKNVKLYASENAVRNFQNEKYVKKIRQLNTLISDKSTMEFLIDLHQIPFAIIKDNEQIETDVGTWTVLSTPGHSSCSVSFYHKENDILFVSDSLGEIIGEEKWFPLAFDHVGRFIESINKLRLLKPNIIALGHNGVLTGFDARLAPTYSLQGYQDFVKLIAHLKNTISSEQLVDLISKKYKVMDHSFIPDELYRKSIEILLSNLIAEELI</sequence>
<evidence type="ECO:0000259" key="1">
    <source>
        <dbReference type="SMART" id="SM00849"/>
    </source>
</evidence>
<dbReference type="PANTHER" id="PTHR42951">
    <property type="entry name" value="METALLO-BETA-LACTAMASE DOMAIN-CONTAINING"/>
    <property type="match status" value="1"/>
</dbReference>
<accession>A0A3M7LER5</accession>
<dbReference type="InterPro" id="IPR050855">
    <property type="entry name" value="NDM-1-like"/>
</dbReference>
<dbReference type="SUPFAM" id="SSF56281">
    <property type="entry name" value="Metallo-hydrolase/oxidoreductase"/>
    <property type="match status" value="1"/>
</dbReference>